<organism evidence="1 2">
    <name type="scientific">Cotesia congregata</name>
    <name type="common">Parasitoid wasp</name>
    <name type="synonym">Apanteles congregatus</name>
    <dbReference type="NCBI Taxonomy" id="51543"/>
    <lineage>
        <taxon>Eukaryota</taxon>
        <taxon>Metazoa</taxon>
        <taxon>Ecdysozoa</taxon>
        <taxon>Arthropoda</taxon>
        <taxon>Hexapoda</taxon>
        <taxon>Insecta</taxon>
        <taxon>Pterygota</taxon>
        <taxon>Neoptera</taxon>
        <taxon>Endopterygota</taxon>
        <taxon>Hymenoptera</taxon>
        <taxon>Apocrita</taxon>
        <taxon>Ichneumonoidea</taxon>
        <taxon>Braconidae</taxon>
        <taxon>Microgastrinae</taxon>
        <taxon>Cotesia</taxon>
    </lineage>
</organism>
<dbReference type="Proteomes" id="UP000786811">
    <property type="component" value="Unassembled WGS sequence"/>
</dbReference>
<evidence type="ECO:0000313" key="1">
    <source>
        <dbReference type="EMBL" id="CAG5072093.1"/>
    </source>
</evidence>
<keyword evidence="2" id="KW-1185">Reference proteome</keyword>
<gene>
    <name evidence="1" type="ORF">HICCMSTLAB_LOCUS139</name>
</gene>
<evidence type="ECO:0000313" key="2">
    <source>
        <dbReference type="Proteomes" id="UP000786811"/>
    </source>
</evidence>
<dbReference type="EMBL" id="CAJNRD030000806">
    <property type="protein sequence ID" value="CAG5072093.1"/>
    <property type="molecule type" value="Genomic_DNA"/>
</dbReference>
<dbReference type="OrthoDB" id="6378411at2759"/>
<protein>
    <submittedName>
        <fullName evidence="1">Uncharacterized protein</fullName>
    </submittedName>
</protein>
<dbReference type="AlphaFoldDB" id="A0A8J2E0D8"/>
<name>A0A8J2E0D8_COTCN</name>
<reference evidence="1" key="1">
    <citation type="submission" date="2021-04" db="EMBL/GenBank/DDBJ databases">
        <authorList>
            <person name="Chebbi M.A.C M."/>
        </authorList>
    </citation>
    <scope>NUCLEOTIDE SEQUENCE</scope>
</reference>
<comment type="caution">
    <text evidence="1">The sequence shown here is derived from an EMBL/GenBank/DDBJ whole genome shotgun (WGS) entry which is preliminary data.</text>
</comment>
<accession>A0A8J2E0D8</accession>
<sequence length="326" mass="37694">MRSARNRVNFPVVGSIADLMRNVYGQESPSFGRYTEIHSLQINIGEDALIIGDVNFIRSLNFNVLHCSSTTSVLPVFNNCQLLTFIAAESDNHVFPLVTILWSRRTPAICAAVMTLIRMNFLTQEVDTIFTDYDLKLCFNQAFPNSQVTVTYDSFCRATAWPSRQKKKKKTVIEQQARNFMVDTRVPAIRDFLKKCMSLILLPEQEIDNGFIEAINSVPLYLQPQLQPFLQYMQLKWLNETKIHAMKLFDNTDGIKDISIIFTRELQYRCGGQNMTIWNFLKNYVSFMNIASNDAARIRNHLDARIRFPRSNSFCLERTLLQRQCT</sequence>
<feature type="non-terminal residue" evidence="1">
    <location>
        <position position="1"/>
    </location>
</feature>
<proteinExistence type="predicted"/>